<dbReference type="InterPro" id="IPR000182">
    <property type="entry name" value="GNAT_dom"/>
</dbReference>
<dbReference type="RefSeq" id="WP_041968584.1">
    <property type="nucleotide sequence ID" value="NZ_CP103060.1"/>
</dbReference>
<protein>
    <submittedName>
        <fullName evidence="3">GNAT family N-acetyltransferase</fullName>
    </submittedName>
</protein>
<proteinExistence type="predicted"/>
<comment type="caution">
    <text evidence="3">The sequence shown here is derived from an EMBL/GenBank/DDBJ whole genome shotgun (WGS) entry which is preliminary data.</text>
</comment>
<feature type="region of interest" description="Disordered" evidence="1">
    <location>
        <begin position="1"/>
        <end position="21"/>
    </location>
</feature>
<reference evidence="3 4" key="1">
    <citation type="submission" date="2018-10" db="EMBL/GenBank/DDBJ databases">
        <title>Isolation of pseudouridimycin from Streptomyces albus DSM 40763.</title>
        <authorList>
            <person name="Rosenqvist P."/>
            <person name="Metsae-Ketelae M."/>
            <person name="Virta P."/>
        </authorList>
    </citation>
    <scope>NUCLEOTIDE SEQUENCE [LARGE SCALE GENOMIC DNA]</scope>
    <source>
        <strain evidence="3 4">DSM 40763</strain>
    </source>
</reference>
<dbReference type="AlphaFoldDB" id="A0A8H1LNB0"/>
<evidence type="ECO:0000313" key="3">
    <source>
        <dbReference type="EMBL" id="TGG86128.1"/>
    </source>
</evidence>
<dbReference type="GeneID" id="75179919"/>
<dbReference type="GO" id="GO:0016747">
    <property type="term" value="F:acyltransferase activity, transferring groups other than amino-acyl groups"/>
    <property type="evidence" value="ECO:0007669"/>
    <property type="project" value="InterPro"/>
</dbReference>
<feature type="domain" description="N-acetyltransferase" evidence="2">
    <location>
        <begin position="117"/>
        <end position="244"/>
    </location>
</feature>
<name>A0A8H1LNB0_9ACTN</name>
<accession>A0A8H1LNB0</accession>
<dbReference type="PROSITE" id="PS51186">
    <property type="entry name" value="GNAT"/>
    <property type="match status" value="1"/>
</dbReference>
<dbReference type="EMBL" id="RCIY01000040">
    <property type="protein sequence ID" value="TGG86128.1"/>
    <property type="molecule type" value="Genomic_DNA"/>
</dbReference>
<dbReference type="InterPro" id="IPR013653">
    <property type="entry name" value="GCN5-like_dom"/>
</dbReference>
<keyword evidence="3" id="KW-0808">Transferase</keyword>
<dbReference type="Pfam" id="PF08445">
    <property type="entry name" value="FR47"/>
    <property type="match status" value="1"/>
</dbReference>
<evidence type="ECO:0000256" key="1">
    <source>
        <dbReference type="SAM" id="MobiDB-lite"/>
    </source>
</evidence>
<sequence length="244" mass="26132">MALDHPAADAPPLDAPADLVLDDPVGQSLRGPHARFARRLGRSATYLPEVATFSSVPAEPGPREWADLARLLGPGEVADMFSSPAAPPPDWEPVFRLDGRQMIWTGSGRPAQPDAGTRVVELGAEHAAEMLDLVARTRPGPFWPRTCELGTYLGVREGGRLVAMAGERLRPPGWTEISAVCTAPEARGRGHAARLVTALAARIVARGERPFLHVAEANTAAIALYEALGFAARKQVVFRGFRTP</sequence>
<dbReference type="InterPro" id="IPR016181">
    <property type="entry name" value="Acyl_CoA_acyltransferase"/>
</dbReference>
<gene>
    <name evidence="3" type="ORF">D8771_06900</name>
</gene>
<dbReference type="SUPFAM" id="SSF55729">
    <property type="entry name" value="Acyl-CoA N-acyltransferases (Nat)"/>
    <property type="match status" value="1"/>
</dbReference>
<dbReference type="CDD" id="cd04301">
    <property type="entry name" value="NAT_SF"/>
    <property type="match status" value="1"/>
</dbReference>
<dbReference type="Gene3D" id="3.40.630.30">
    <property type="match status" value="1"/>
</dbReference>
<evidence type="ECO:0000259" key="2">
    <source>
        <dbReference type="PROSITE" id="PS51186"/>
    </source>
</evidence>
<evidence type="ECO:0000313" key="4">
    <source>
        <dbReference type="Proteomes" id="UP000298111"/>
    </source>
</evidence>
<organism evidence="3 4">
    <name type="scientific">Streptomyces albus</name>
    <dbReference type="NCBI Taxonomy" id="1888"/>
    <lineage>
        <taxon>Bacteria</taxon>
        <taxon>Bacillati</taxon>
        <taxon>Actinomycetota</taxon>
        <taxon>Actinomycetes</taxon>
        <taxon>Kitasatosporales</taxon>
        <taxon>Streptomycetaceae</taxon>
        <taxon>Streptomyces</taxon>
    </lineage>
</organism>
<dbReference type="Proteomes" id="UP000298111">
    <property type="component" value="Unassembled WGS sequence"/>
</dbReference>